<name>A0A9P5P5Y2_9AGAR</name>
<feature type="compositionally biased region" description="Basic and acidic residues" evidence="1">
    <location>
        <begin position="24"/>
        <end position="41"/>
    </location>
</feature>
<organism evidence="2 3">
    <name type="scientific">Rhodocollybia butyracea</name>
    <dbReference type="NCBI Taxonomy" id="206335"/>
    <lineage>
        <taxon>Eukaryota</taxon>
        <taxon>Fungi</taxon>
        <taxon>Dikarya</taxon>
        <taxon>Basidiomycota</taxon>
        <taxon>Agaricomycotina</taxon>
        <taxon>Agaricomycetes</taxon>
        <taxon>Agaricomycetidae</taxon>
        <taxon>Agaricales</taxon>
        <taxon>Marasmiineae</taxon>
        <taxon>Omphalotaceae</taxon>
        <taxon>Rhodocollybia</taxon>
    </lineage>
</organism>
<evidence type="ECO:0000256" key="1">
    <source>
        <dbReference type="SAM" id="MobiDB-lite"/>
    </source>
</evidence>
<keyword evidence="3" id="KW-1185">Reference proteome</keyword>
<feature type="compositionally biased region" description="Polar residues" evidence="1">
    <location>
        <begin position="58"/>
        <end position="67"/>
    </location>
</feature>
<feature type="compositionally biased region" description="Acidic residues" evidence="1">
    <location>
        <begin position="86"/>
        <end position="95"/>
    </location>
</feature>
<feature type="compositionally biased region" description="Basic and acidic residues" evidence="1">
    <location>
        <begin position="68"/>
        <end position="85"/>
    </location>
</feature>
<reference evidence="2" key="1">
    <citation type="submission" date="2020-11" db="EMBL/GenBank/DDBJ databases">
        <authorList>
            <consortium name="DOE Joint Genome Institute"/>
            <person name="Ahrendt S."/>
            <person name="Riley R."/>
            <person name="Andreopoulos W."/>
            <person name="Labutti K."/>
            <person name="Pangilinan J."/>
            <person name="Ruiz-Duenas F.J."/>
            <person name="Barrasa J.M."/>
            <person name="Sanchez-Garcia M."/>
            <person name="Camarero S."/>
            <person name="Miyauchi S."/>
            <person name="Serrano A."/>
            <person name="Linde D."/>
            <person name="Babiker R."/>
            <person name="Drula E."/>
            <person name="Ayuso-Fernandez I."/>
            <person name="Pacheco R."/>
            <person name="Padilla G."/>
            <person name="Ferreira P."/>
            <person name="Barriuso J."/>
            <person name="Kellner H."/>
            <person name="Castanera R."/>
            <person name="Alfaro M."/>
            <person name="Ramirez L."/>
            <person name="Pisabarro A.G."/>
            <person name="Kuo A."/>
            <person name="Tritt A."/>
            <person name="Lipzen A."/>
            <person name="He G."/>
            <person name="Yan M."/>
            <person name="Ng V."/>
            <person name="Cullen D."/>
            <person name="Martin F."/>
            <person name="Rosso M.-N."/>
            <person name="Henrissat B."/>
            <person name="Hibbett D."/>
            <person name="Martinez A.T."/>
            <person name="Grigoriev I.V."/>
        </authorList>
    </citation>
    <scope>NUCLEOTIDE SEQUENCE</scope>
    <source>
        <strain evidence="2">AH 40177</strain>
    </source>
</reference>
<proteinExistence type="predicted"/>
<comment type="caution">
    <text evidence="2">The sequence shown here is derived from an EMBL/GenBank/DDBJ whole genome shotgun (WGS) entry which is preliminary data.</text>
</comment>
<evidence type="ECO:0000313" key="2">
    <source>
        <dbReference type="EMBL" id="KAF9052535.1"/>
    </source>
</evidence>
<evidence type="ECO:0000313" key="3">
    <source>
        <dbReference type="Proteomes" id="UP000772434"/>
    </source>
</evidence>
<accession>A0A9P5P5Y2</accession>
<feature type="region of interest" description="Disordered" evidence="1">
    <location>
        <begin position="24"/>
        <end position="102"/>
    </location>
</feature>
<dbReference type="AlphaFoldDB" id="A0A9P5P5Y2"/>
<protein>
    <submittedName>
        <fullName evidence="2">Uncharacterized protein</fullName>
    </submittedName>
</protein>
<dbReference type="EMBL" id="JADNRY010000455">
    <property type="protein sequence ID" value="KAF9052535.1"/>
    <property type="molecule type" value="Genomic_DNA"/>
</dbReference>
<sequence>MLRETVAEANDSKSDLLGAKYVVEKEREQNDKTKGKGKVEVQARLSPPFTQVPRHKSYSSSSLASIENKSEVQNKNSDEEYRVSDEDMTSDEEEPLSIAVRR</sequence>
<gene>
    <name evidence="2" type="ORF">BDP27DRAFT_1433873</name>
</gene>
<dbReference type="Proteomes" id="UP000772434">
    <property type="component" value="Unassembled WGS sequence"/>
</dbReference>